<dbReference type="EMBL" id="SWKU01000002">
    <property type="protein sequence ID" value="KAF3009548.1"/>
    <property type="molecule type" value="Genomic_DNA"/>
</dbReference>
<evidence type="ECO:0000313" key="1">
    <source>
        <dbReference type="EMBL" id="KAF3009548.1"/>
    </source>
</evidence>
<proteinExistence type="predicted"/>
<reference evidence="1" key="1">
    <citation type="submission" date="2019-04" db="EMBL/GenBank/DDBJ databases">
        <title>Sequencing of skin fungus with MAO and IRED activity.</title>
        <authorList>
            <person name="Marsaioli A.J."/>
            <person name="Bonatto J.M.C."/>
            <person name="Reis Junior O."/>
        </authorList>
    </citation>
    <scope>NUCLEOTIDE SEQUENCE</scope>
    <source>
        <strain evidence="1">30M1</strain>
    </source>
</reference>
<protein>
    <submittedName>
        <fullName evidence="1">Uncharacterized protein</fullName>
    </submittedName>
</protein>
<dbReference type="OrthoDB" id="2823490at2759"/>
<comment type="caution">
    <text evidence="1">The sequence shown here is derived from an EMBL/GenBank/DDBJ whole genome shotgun (WGS) entry which is preliminary data.</text>
</comment>
<dbReference type="AlphaFoldDB" id="A0A9P4WEP5"/>
<evidence type="ECO:0000313" key="2">
    <source>
        <dbReference type="Proteomes" id="UP000801428"/>
    </source>
</evidence>
<keyword evidence="2" id="KW-1185">Reference proteome</keyword>
<organism evidence="1 2">
    <name type="scientific">Curvularia kusanoi</name>
    <name type="common">Cochliobolus kusanoi</name>
    <dbReference type="NCBI Taxonomy" id="90978"/>
    <lineage>
        <taxon>Eukaryota</taxon>
        <taxon>Fungi</taxon>
        <taxon>Dikarya</taxon>
        <taxon>Ascomycota</taxon>
        <taxon>Pezizomycotina</taxon>
        <taxon>Dothideomycetes</taxon>
        <taxon>Pleosporomycetidae</taxon>
        <taxon>Pleosporales</taxon>
        <taxon>Pleosporineae</taxon>
        <taxon>Pleosporaceae</taxon>
        <taxon>Curvularia</taxon>
    </lineage>
</organism>
<name>A0A9P4WEP5_CURKU</name>
<dbReference type="Proteomes" id="UP000801428">
    <property type="component" value="Unassembled WGS sequence"/>
</dbReference>
<gene>
    <name evidence="1" type="ORF">E8E13_005443</name>
</gene>
<accession>A0A9P4WEP5</accession>
<sequence length="334" mass="38374">MPSLMDIPRELRDKICAEVLLTPSTPPNLAEPFDLLIESRVRYQKPKLRAWSTEVLYDPQNPTNTIFSLLLVNRQLYHETLSTMRHLSKAPVCEMDLIIVDEVVLLPTWLLVPPQQTTAFDTVNVTFRIAGAFNKEKDYPLKGFYWSFRGGDGGGPAMGWQLYAVLERFLSAGVGGETKNADTGLHITAKRICIDVQTPAGIEEERFALPRTGHHRRRDVEKGVVNYYVLDPKYLANFVNGHLDGLLRPNCREWFQYGQILFEHVDEVVVCKDGVEVAKWDVAECLEGREINDRYFSAEDMRKYKLKAWELRKSRGLKVPERYRMSRAELITPD</sequence>